<keyword evidence="2" id="KW-1185">Reference proteome</keyword>
<dbReference type="EMBL" id="MF042360">
    <property type="protein sequence ID" value="ARV76687.1"/>
    <property type="molecule type" value="Genomic_DNA"/>
</dbReference>
<dbReference type="Proteomes" id="UP000225448">
    <property type="component" value="Segment"/>
</dbReference>
<organism evidence="1 2">
    <name type="scientific">Pseudomonas phage Phabio</name>
    <dbReference type="NCBI Taxonomy" id="2006668"/>
    <lineage>
        <taxon>Viruses</taxon>
        <taxon>Duplodnaviria</taxon>
        <taxon>Heunggongvirae</taxon>
        <taxon>Uroviricota</taxon>
        <taxon>Caudoviricetes</taxon>
        <taxon>Chimalliviridae</taxon>
        <taxon>Phabiovirus</taxon>
        <taxon>Phabiovirus phabio</taxon>
    </lineage>
</organism>
<accession>A0A1Y0T1H2</accession>
<proteinExistence type="predicted"/>
<name>A0A1Y0T1H2_9CAUD</name>
<evidence type="ECO:0000313" key="2">
    <source>
        <dbReference type="Proteomes" id="UP000225448"/>
    </source>
</evidence>
<evidence type="ECO:0000313" key="1">
    <source>
        <dbReference type="EMBL" id="ARV76687.1"/>
    </source>
</evidence>
<protein>
    <submittedName>
        <fullName evidence="1">Uncharacterized protein</fullName>
    </submittedName>
</protein>
<sequence length="210" mass="24104">MSKRNIAIALFNPNCVINSSWPRFTGFKNVGNPVIESGLFGLVDKGTRMHAFFKDTTFQDVVTNELRFLTRGIDVTGTPLSTQFNPDNTGTVLMVKPPEPDTSFKWLKPYTYVQEDGVEWDVYVLITGKDLFVKGTFNRVFKTYGYWDMDIWRPSDEDVKSDIFRIEQCTINHVVSLGHPAMTSLTIFKDSPDYDKYREVDVTRDIPDYA</sequence>
<reference evidence="1 2" key="1">
    <citation type="submission" date="2017-05" db="EMBL/GenBank/DDBJ databases">
        <authorList>
            <person name="Song R."/>
            <person name="Chenine A.L."/>
            <person name="Ruprecht R.M."/>
        </authorList>
    </citation>
    <scope>NUCLEOTIDE SEQUENCE [LARGE SCALE GENOMIC DNA]</scope>
</reference>
<gene>
    <name evidence="1" type="ORF">PHABIO_56</name>
</gene>